<dbReference type="InterPro" id="IPR036397">
    <property type="entry name" value="RNaseH_sf"/>
</dbReference>
<protein>
    <submittedName>
        <fullName evidence="1">TC1A</fullName>
    </submittedName>
</protein>
<proteinExistence type="predicted"/>
<gene>
    <name evidence="1" type="primary">TC1A</name>
    <name evidence="1" type="ORF">A0H76_1557</name>
</gene>
<organism evidence="1 2">
    <name type="scientific">Hepatospora eriocheir</name>
    <dbReference type="NCBI Taxonomy" id="1081669"/>
    <lineage>
        <taxon>Eukaryota</taxon>
        <taxon>Fungi</taxon>
        <taxon>Fungi incertae sedis</taxon>
        <taxon>Microsporidia</taxon>
        <taxon>Hepatosporidae</taxon>
        <taxon>Hepatospora</taxon>
    </lineage>
</organism>
<sequence length="73" mass="8466">MIFSDESKINLINSDGARYVRYLPINKHETLNILPTVKHSEGSVMIWGVISYYSVLDLVFIEDKITDEQYKTI</sequence>
<dbReference type="AlphaFoldDB" id="A0A1X0QGW6"/>
<name>A0A1X0QGW6_9MICR</name>
<dbReference type="VEuPathDB" id="MicrosporidiaDB:A0H76_1557"/>
<comment type="caution">
    <text evidence="1">The sequence shown here is derived from an EMBL/GenBank/DDBJ whole genome shotgun (WGS) entry which is preliminary data.</text>
</comment>
<dbReference type="GO" id="GO:0003676">
    <property type="term" value="F:nucleic acid binding"/>
    <property type="evidence" value="ECO:0007669"/>
    <property type="project" value="InterPro"/>
</dbReference>
<evidence type="ECO:0000313" key="1">
    <source>
        <dbReference type="EMBL" id="ORD99012.1"/>
    </source>
</evidence>
<dbReference type="EMBL" id="LTAI01000334">
    <property type="protein sequence ID" value="ORD99012.1"/>
    <property type="molecule type" value="Genomic_DNA"/>
</dbReference>
<dbReference type="Gene3D" id="3.30.420.10">
    <property type="entry name" value="Ribonuclease H-like superfamily/Ribonuclease H"/>
    <property type="match status" value="1"/>
</dbReference>
<reference evidence="1 2" key="1">
    <citation type="journal article" date="2017" name="Environ. Microbiol.">
        <title>Decay of the glycolytic pathway and adaptation to intranuclear parasitism within Enterocytozoonidae microsporidia.</title>
        <authorList>
            <person name="Wiredu Boakye D."/>
            <person name="Jaroenlak P."/>
            <person name="Prachumwat A."/>
            <person name="Williams T.A."/>
            <person name="Bateman K.S."/>
            <person name="Itsathitphaisarn O."/>
            <person name="Sritunyalucksana K."/>
            <person name="Paszkiewicz K.H."/>
            <person name="Moore K.A."/>
            <person name="Stentiford G.D."/>
            <person name="Williams B.A."/>
        </authorList>
    </citation>
    <scope>NUCLEOTIDE SEQUENCE [LARGE SCALE GENOMIC DNA]</scope>
    <source>
        <strain evidence="2">canceri</strain>
    </source>
</reference>
<accession>A0A1X0QGW6</accession>
<dbReference type="Proteomes" id="UP000192501">
    <property type="component" value="Unassembled WGS sequence"/>
</dbReference>
<evidence type="ECO:0000313" key="2">
    <source>
        <dbReference type="Proteomes" id="UP000192501"/>
    </source>
</evidence>